<dbReference type="InterPro" id="IPR008271">
    <property type="entry name" value="Ser/Thr_kinase_AS"/>
</dbReference>
<dbReference type="PANTHER" id="PTHR24347">
    <property type="entry name" value="SERINE/THREONINE-PROTEIN KINASE"/>
    <property type="match status" value="1"/>
</dbReference>
<dbReference type="InterPro" id="IPR000719">
    <property type="entry name" value="Prot_kinase_dom"/>
</dbReference>
<name>A0A9W8GCI1_9FUNG</name>
<proteinExistence type="inferred from homology"/>
<evidence type="ECO:0000313" key="8">
    <source>
        <dbReference type="EMBL" id="KAJ2680577.1"/>
    </source>
</evidence>
<dbReference type="PROSITE" id="PS50011">
    <property type="entry name" value="PROTEIN_KINASE_DOM"/>
    <property type="match status" value="1"/>
</dbReference>
<evidence type="ECO:0000256" key="3">
    <source>
        <dbReference type="ARBA" id="ARBA00022840"/>
    </source>
</evidence>
<evidence type="ECO:0000256" key="5">
    <source>
        <dbReference type="SAM" id="MobiDB-lite"/>
    </source>
</evidence>
<dbReference type="SUPFAM" id="SSF49879">
    <property type="entry name" value="SMAD/FHA domain"/>
    <property type="match status" value="3"/>
</dbReference>
<dbReference type="EMBL" id="JANBTW010000004">
    <property type="protein sequence ID" value="KAJ2680577.1"/>
    <property type="molecule type" value="Genomic_DNA"/>
</dbReference>
<dbReference type="OrthoDB" id="331699at2759"/>
<evidence type="ECO:0000259" key="7">
    <source>
        <dbReference type="PROSITE" id="PS50011"/>
    </source>
</evidence>
<feature type="domain" description="FHA" evidence="6">
    <location>
        <begin position="512"/>
        <end position="560"/>
    </location>
</feature>
<reference evidence="8" key="1">
    <citation type="submission" date="2022-07" db="EMBL/GenBank/DDBJ databases">
        <title>Phylogenomic reconstructions and comparative analyses of Kickxellomycotina fungi.</title>
        <authorList>
            <person name="Reynolds N.K."/>
            <person name="Stajich J.E."/>
            <person name="Barry K."/>
            <person name="Grigoriev I.V."/>
            <person name="Crous P."/>
            <person name="Smith M.E."/>
        </authorList>
    </citation>
    <scope>NUCLEOTIDE SEQUENCE</scope>
    <source>
        <strain evidence="8">NRRL 3115</strain>
    </source>
</reference>
<dbReference type="FunFam" id="1.10.510.10:FF:000571">
    <property type="entry name" value="Maternal embryonic leucine zipper kinase"/>
    <property type="match status" value="1"/>
</dbReference>
<dbReference type="SMART" id="SM00240">
    <property type="entry name" value="FHA"/>
    <property type="match status" value="3"/>
</dbReference>
<comment type="caution">
    <text evidence="8">The sequence shown here is derived from an EMBL/GenBank/DDBJ whole genome shotgun (WGS) entry which is preliminary data.</text>
</comment>
<evidence type="ECO:0000256" key="4">
    <source>
        <dbReference type="PROSITE-ProRule" id="PRU10141"/>
    </source>
</evidence>
<dbReference type="PROSITE" id="PS50006">
    <property type="entry name" value="FHA_DOMAIN"/>
    <property type="match status" value="3"/>
</dbReference>
<dbReference type="SUPFAM" id="SSF56112">
    <property type="entry name" value="Protein kinase-like (PK-like)"/>
    <property type="match status" value="1"/>
</dbReference>
<feature type="region of interest" description="Disordered" evidence="5">
    <location>
        <begin position="1"/>
        <end position="43"/>
    </location>
</feature>
<feature type="domain" description="FHA" evidence="6">
    <location>
        <begin position="74"/>
        <end position="128"/>
    </location>
</feature>
<dbReference type="PROSITE" id="PS00108">
    <property type="entry name" value="PROTEIN_KINASE_ST"/>
    <property type="match status" value="1"/>
</dbReference>
<feature type="domain" description="FHA" evidence="6">
    <location>
        <begin position="764"/>
        <end position="812"/>
    </location>
</feature>
<dbReference type="Pfam" id="PF00069">
    <property type="entry name" value="Pkinase"/>
    <property type="match status" value="1"/>
</dbReference>
<dbReference type="InterPro" id="IPR000253">
    <property type="entry name" value="FHA_dom"/>
</dbReference>
<dbReference type="InterPro" id="IPR011009">
    <property type="entry name" value="Kinase-like_dom_sf"/>
</dbReference>
<feature type="compositionally biased region" description="Low complexity" evidence="5">
    <location>
        <begin position="9"/>
        <end position="38"/>
    </location>
</feature>
<protein>
    <submittedName>
        <fullName evidence="8">Uncharacterized protein</fullName>
    </submittedName>
</protein>
<evidence type="ECO:0000256" key="2">
    <source>
        <dbReference type="ARBA" id="ARBA00022741"/>
    </source>
</evidence>
<evidence type="ECO:0000259" key="6">
    <source>
        <dbReference type="PROSITE" id="PS50006"/>
    </source>
</evidence>
<feature type="domain" description="Protein kinase" evidence="7">
    <location>
        <begin position="186"/>
        <end position="457"/>
    </location>
</feature>
<gene>
    <name evidence="8" type="ORF">GGI25_000550</name>
</gene>
<dbReference type="Gene3D" id="1.10.510.10">
    <property type="entry name" value="Transferase(Phosphotransferase) domain 1"/>
    <property type="match status" value="1"/>
</dbReference>
<dbReference type="CDD" id="cd00060">
    <property type="entry name" value="FHA"/>
    <property type="match status" value="1"/>
</dbReference>
<dbReference type="GO" id="GO:0004672">
    <property type="term" value="F:protein kinase activity"/>
    <property type="evidence" value="ECO:0007669"/>
    <property type="project" value="InterPro"/>
</dbReference>
<evidence type="ECO:0000256" key="1">
    <source>
        <dbReference type="ARBA" id="ARBA00005575"/>
    </source>
</evidence>
<keyword evidence="3 4" id="KW-0067">ATP-binding</keyword>
<dbReference type="Gene3D" id="2.60.200.20">
    <property type="match status" value="3"/>
</dbReference>
<dbReference type="FunFam" id="3.30.200.20:FF:000042">
    <property type="entry name" value="Aurora kinase A"/>
    <property type="match status" value="1"/>
</dbReference>
<organism evidence="8 9">
    <name type="scientific">Coemansia spiralis</name>
    <dbReference type="NCBI Taxonomy" id="417178"/>
    <lineage>
        <taxon>Eukaryota</taxon>
        <taxon>Fungi</taxon>
        <taxon>Fungi incertae sedis</taxon>
        <taxon>Zoopagomycota</taxon>
        <taxon>Kickxellomycotina</taxon>
        <taxon>Kickxellomycetes</taxon>
        <taxon>Kickxellales</taxon>
        <taxon>Kickxellaceae</taxon>
        <taxon>Coemansia</taxon>
    </lineage>
</organism>
<keyword evidence="2 4" id="KW-0547">Nucleotide-binding</keyword>
<comment type="similarity">
    <text evidence="1">Belongs to the protein kinase superfamily. CAMK Ser/Thr protein kinase family. CHEK2 subfamily.</text>
</comment>
<dbReference type="InterPro" id="IPR008984">
    <property type="entry name" value="SMAD_FHA_dom_sf"/>
</dbReference>
<sequence>MQLSPVSTPPADSQATQDAQPTQPTQPTQPMQATQRPPRSYDTDQAGLFATMLPRNPQLKTLLMETDILLDSGYTIGRFDDCDVTLDRNFISGKHCRLYIEPTSNPEKRNLYILDMSTNGTYVNDHVLGRGNCTILLHKDRVGFLQAAGALPSDIALEYSVELVDANKQSNSGYPEELDHELLRVYDFKHEIGAGNFAKVWLAIHKQSGMACACKVINKKKHLFSTGLTKVFEREINIMKQLKHTSIVPLHELHTDKDKIYIFMEYLEGGDLFTYLSDNGSFTESHCRPIFKQICSAVHYLHANGITHRDIKLDNILVKTASSGSILSVKIADFGLARAVGDGDLMRTICGTPSYLAPEIVCRTSASTPYSKSVDMWALGVVLYALHMNSFPFSKLFNNGQPTANSIEAYHKASKLNDANLKFVCLSESLRDLITKMLEVDASKRITIEAAIHHLWMQTGSDGVPGASFEPFELWGKLKIVPPPLLSRSSKLKHDVLWTRQQPPIDLFRERTVLGRSRKSHIQIPDSRISSSHCEILFKDAAIQLHNTGRNALWANGQTVESDQSVALNDPYTFSLCAPGSPNAYDTYSNKSGWQWGYTFFIEIAPRPWKQIWVNGQSATPMVIAGVGISERSKTADNSNVSSITTSIEYGGGNVLLNKVASANMDCAAATTNSATADIISATPLVLSQPPPLILPVQSSHLSNLPFKDANTAFAINGGLHFDLDSDKLATLIGSDAGSEKQKRAIFSVLNSDYPQLLVYDKILTFGRSSTCTVSICDPHISNLHCTIEFDNYQARLTNQSINGTFVNSKRIESTVDIEKGDEIVLLYDRIDMQDENGEWLGQRQVCDSQGYPIAVGYKVVDLCFANFDSNE</sequence>
<feature type="binding site" evidence="4">
    <location>
        <position position="215"/>
    </location>
    <ligand>
        <name>ATP</name>
        <dbReference type="ChEBI" id="CHEBI:30616"/>
    </ligand>
</feature>
<dbReference type="CDD" id="cd05117">
    <property type="entry name" value="STKc_CAMK"/>
    <property type="match status" value="1"/>
</dbReference>
<dbReference type="Proteomes" id="UP001151518">
    <property type="component" value="Unassembled WGS sequence"/>
</dbReference>
<accession>A0A9W8GCI1</accession>
<dbReference type="GO" id="GO:0005524">
    <property type="term" value="F:ATP binding"/>
    <property type="evidence" value="ECO:0007669"/>
    <property type="project" value="UniProtKB-UniRule"/>
</dbReference>
<dbReference type="InterPro" id="IPR017441">
    <property type="entry name" value="Protein_kinase_ATP_BS"/>
</dbReference>
<dbReference type="PROSITE" id="PS00107">
    <property type="entry name" value="PROTEIN_KINASE_ATP"/>
    <property type="match status" value="1"/>
</dbReference>
<dbReference type="SMART" id="SM00220">
    <property type="entry name" value="S_TKc"/>
    <property type="match status" value="1"/>
</dbReference>
<evidence type="ECO:0000313" key="9">
    <source>
        <dbReference type="Proteomes" id="UP001151518"/>
    </source>
</evidence>
<dbReference type="AlphaFoldDB" id="A0A9W8GCI1"/>
<dbReference type="Pfam" id="PF00498">
    <property type="entry name" value="FHA"/>
    <property type="match status" value="3"/>
</dbReference>